<keyword evidence="6 8" id="KW-0460">Magnesium</keyword>
<dbReference type="UniPathway" id="UPA00253">
    <property type="reaction ID" value="UER00333"/>
</dbReference>
<dbReference type="PANTHER" id="PTHR23090:SF9">
    <property type="entry name" value="GLUTAMINE-DEPENDENT NAD(+) SYNTHETASE"/>
    <property type="match status" value="1"/>
</dbReference>
<dbReference type="FunFam" id="3.40.50.620:FF:000106">
    <property type="entry name" value="Glutamine-dependent NAD(+) synthetase"/>
    <property type="match status" value="1"/>
</dbReference>
<accession>A0A832ZYG9</accession>
<feature type="domain" description="NAD/GMP synthase" evidence="11">
    <location>
        <begin position="21"/>
        <end position="265"/>
    </location>
</feature>
<evidence type="ECO:0000256" key="4">
    <source>
        <dbReference type="ARBA" id="ARBA00022741"/>
    </source>
</evidence>
<dbReference type="CDD" id="cd00553">
    <property type="entry name" value="NAD_synthase"/>
    <property type="match status" value="1"/>
</dbReference>
<name>A0A832ZYG9_CALS0</name>
<gene>
    <name evidence="8" type="primary">nadE</name>
    <name evidence="12" type="ORF">EYH45_03805</name>
</gene>
<dbReference type="GO" id="GO:0005524">
    <property type="term" value="F:ATP binding"/>
    <property type="evidence" value="ECO:0007669"/>
    <property type="project" value="UniProtKB-UniRule"/>
</dbReference>
<feature type="binding site" evidence="8">
    <location>
        <position position="48"/>
    </location>
    <ligand>
        <name>Mg(2+)</name>
        <dbReference type="ChEBI" id="CHEBI:18420"/>
    </ligand>
</feature>
<dbReference type="GO" id="GO:0005737">
    <property type="term" value="C:cytoplasm"/>
    <property type="evidence" value="ECO:0007669"/>
    <property type="project" value="InterPro"/>
</dbReference>
<reference evidence="12" key="1">
    <citation type="journal article" date="2020" name="ISME J.">
        <title>Gammaproteobacteria mediating utilization of methyl-, sulfur- and petroleum organic compounds in deep ocean hydrothermal plumes.</title>
        <authorList>
            <person name="Zhou Z."/>
            <person name="Liu Y."/>
            <person name="Pan J."/>
            <person name="Cron B.R."/>
            <person name="Toner B.M."/>
            <person name="Anantharaman K."/>
            <person name="Breier J.A."/>
            <person name="Dick G.J."/>
            <person name="Li M."/>
        </authorList>
    </citation>
    <scope>NUCLEOTIDE SEQUENCE</scope>
    <source>
        <strain evidence="12">SZUA-1515</strain>
    </source>
</reference>
<evidence type="ECO:0000313" key="13">
    <source>
        <dbReference type="Proteomes" id="UP000608579"/>
    </source>
</evidence>
<evidence type="ECO:0000313" key="12">
    <source>
        <dbReference type="EMBL" id="HIQ29671.1"/>
    </source>
</evidence>
<dbReference type="Gene3D" id="3.40.50.620">
    <property type="entry name" value="HUPs"/>
    <property type="match status" value="1"/>
</dbReference>
<comment type="function">
    <text evidence="8">Catalyzes the ATP-dependent amidation of deamido-NAD to form NAD. Uses ammonia as a nitrogen source.</text>
</comment>
<evidence type="ECO:0000256" key="1">
    <source>
        <dbReference type="ARBA" id="ARBA00005859"/>
    </source>
</evidence>
<feature type="binding site" description="in other chain" evidence="8">
    <location>
        <begin position="260"/>
        <end position="261"/>
    </location>
    <ligand>
        <name>deamido-NAD(+)</name>
        <dbReference type="ChEBI" id="CHEBI:58437"/>
        <note>ligand shared between two neighboring subunits</note>
    </ligand>
</feature>
<dbReference type="InterPro" id="IPR003694">
    <property type="entry name" value="NAD_synthase"/>
</dbReference>
<dbReference type="InterPro" id="IPR022310">
    <property type="entry name" value="NAD/GMP_synthase"/>
</dbReference>
<feature type="binding site" description="in other chain" evidence="8">
    <location>
        <position position="162"/>
    </location>
    <ligand>
        <name>deamido-NAD(+)</name>
        <dbReference type="ChEBI" id="CHEBI:58437"/>
        <note>ligand shared between two neighboring subunits</note>
    </ligand>
</feature>
<dbReference type="AlphaFoldDB" id="A0A832ZYG9"/>
<dbReference type="InterPro" id="IPR022926">
    <property type="entry name" value="NH(3)-dep_NAD(+)_synth"/>
</dbReference>
<dbReference type="GO" id="GO:0008795">
    <property type="term" value="F:NAD+ synthase activity"/>
    <property type="evidence" value="ECO:0007669"/>
    <property type="project" value="UniProtKB-UniRule"/>
</dbReference>
<dbReference type="GO" id="GO:0003952">
    <property type="term" value="F:NAD+ synthase (glutamine-hydrolyzing) activity"/>
    <property type="evidence" value="ECO:0007669"/>
    <property type="project" value="InterPro"/>
</dbReference>
<dbReference type="GO" id="GO:0009435">
    <property type="term" value="P:NAD+ biosynthetic process"/>
    <property type="evidence" value="ECO:0007669"/>
    <property type="project" value="UniProtKB-UniRule"/>
</dbReference>
<comment type="subunit">
    <text evidence="8">Homodimer.</text>
</comment>
<dbReference type="Pfam" id="PF02540">
    <property type="entry name" value="NAD_synthase"/>
    <property type="match status" value="1"/>
</dbReference>
<sequence length="271" mass="30081">MAVVDSLRSGVLNLDYAEVSRRIEGFIADSVEKSRTAGVVVGLSGGVDSSVVATLCVRALSKERVLGLIMPTSFTPQQDILDAEWIASWLGIRTKTIIIDPIVDSFTQQLEADPLEKKLRIPFANLRARVRMTLLYFHANAGNMLVAGTGDRSEILIGYFTKYGDGGVDILPIGGLFKSQVRRLATYLGIPERIAYKPSSPQLYPGHRAVDEIPADYEQLDIILYLLFDKQKKAEEVARETGFSLELVHEVIRRYESSHHKRSLPPVPAIK</sequence>
<dbReference type="EMBL" id="DQVM01000074">
    <property type="protein sequence ID" value="HIQ29671.1"/>
    <property type="molecule type" value="Genomic_DNA"/>
</dbReference>
<dbReference type="InterPro" id="IPR014729">
    <property type="entry name" value="Rossmann-like_a/b/a_fold"/>
</dbReference>
<dbReference type="PANTHER" id="PTHR23090">
    <property type="entry name" value="NH 3 /GLUTAMINE-DEPENDENT NAD + SYNTHETASE"/>
    <property type="match status" value="1"/>
</dbReference>
<keyword evidence="2 8" id="KW-0436">Ligase</keyword>
<keyword evidence="5 8" id="KW-0067">ATP-binding</keyword>
<comment type="pathway">
    <text evidence="8">Cofactor biosynthesis; NAD(+) biosynthesis; NAD(+) from deamido-NAD(+) (ammonia route): step 1/1.</text>
</comment>
<feature type="binding site" evidence="8">
    <location>
        <position position="178"/>
    </location>
    <ligand>
        <name>ATP</name>
        <dbReference type="ChEBI" id="CHEBI:30616"/>
    </ligand>
</feature>
<feature type="binding site" description="in other chain" evidence="8">
    <location>
        <position position="129"/>
    </location>
    <ligand>
        <name>deamido-NAD(+)</name>
        <dbReference type="ChEBI" id="CHEBI:58437"/>
        <note>ligand shared between two neighboring subunits</note>
    </ligand>
</feature>
<evidence type="ECO:0000256" key="9">
    <source>
        <dbReference type="RuleBase" id="RU003811"/>
    </source>
</evidence>
<evidence type="ECO:0000256" key="6">
    <source>
        <dbReference type="ARBA" id="ARBA00022842"/>
    </source>
</evidence>
<comment type="similarity">
    <text evidence="1 8 9">Belongs to the NAD synthetase family.</text>
</comment>
<evidence type="ECO:0000256" key="5">
    <source>
        <dbReference type="ARBA" id="ARBA00022840"/>
    </source>
</evidence>
<keyword evidence="7 8" id="KW-0520">NAD</keyword>
<evidence type="ECO:0000259" key="11">
    <source>
        <dbReference type="Pfam" id="PF02540"/>
    </source>
</evidence>
<dbReference type="NCBIfam" id="TIGR00552">
    <property type="entry name" value="nadE"/>
    <property type="match status" value="1"/>
</dbReference>
<evidence type="ECO:0000256" key="8">
    <source>
        <dbReference type="HAMAP-Rule" id="MF_00193"/>
    </source>
</evidence>
<dbReference type="EC" id="6.3.1.5" evidence="8 10"/>
<dbReference type="SUPFAM" id="SSF52402">
    <property type="entry name" value="Adenine nucleotide alpha hydrolases-like"/>
    <property type="match status" value="1"/>
</dbReference>
<dbReference type="GO" id="GO:0004359">
    <property type="term" value="F:glutaminase activity"/>
    <property type="evidence" value="ECO:0007669"/>
    <property type="project" value="InterPro"/>
</dbReference>
<dbReference type="Proteomes" id="UP000608579">
    <property type="component" value="Unassembled WGS sequence"/>
</dbReference>
<feature type="binding site" evidence="8">
    <location>
        <position position="154"/>
    </location>
    <ligand>
        <name>Mg(2+)</name>
        <dbReference type="ChEBI" id="CHEBI:18420"/>
    </ligand>
</feature>
<keyword evidence="3 8" id="KW-0479">Metal-binding</keyword>
<evidence type="ECO:0000256" key="10">
    <source>
        <dbReference type="RuleBase" id="RU003812"/>
    </source>
</evidence>
<protein>
    <recommendedName>
        <fullName evidence="8 10">NH(3)-dependent NAD(+) synthetase</fullName>
        <ecNumber evidence="8 10">6.3.1.5</ecNumber>
    </recommendedName>
</protein>
<keyword evidence="4 8" id="KW-0547">Nucleotide-binding</keyword>
<feature type="binding site" evidence="8">
    <location>
        <position position="149"/>
    </location>
    <ligand>
        <name>ATP</name>
        <dbReference type="ChEBI" id="CHEBI:30616"/>
    </ligand>
</feature>
<dbReference type="HAMAP" id="MF_00193">
    <property type="entry name" value="NadE_ammonia_dep"/>
    <property type="match status" value="1"/>
</dbReference>
<evidence type="ECO:0000256" key="3">
    <source>
        <dbReference type="ARBA" id="ARBA00022723"/>
    </source>
</evidence>
<feature type="binding site" evidence="8">
    <location>
        <position position="200"/>
    </location>
    <ligand>
        <name>ATP</name>
        <dbReference type="ChEBI" id="CHEBI:30616"/>
    </ligand>
</feature>
<dbReference type="NCBIfam" id="NF010587">
    <property type="entry name" value="PRK13980.1"/>
    <property type="match status" value="1"/>
</dbReference>
<organism evidence="12 13">
    <name type="scientific">Caldiarchaeum subterraneum</name>
    <dbReference type="NCBI Taxonomy" id="311458"/>
    <lineage>
        <taxon>Archaea</taxon>
        <taxon>Nitrososphaerota</taxon>
        <taxon>Candidatus Caldarchaeales</taxon>
        <taxon>Candidatus Caldarchaeaceae</taxon>
        <taxon>Candidatus Caldarchaeum</taxon>
    </lineage>
</organism>
<proteinExistence type="inferred from homology"/>
<evidence type="ECO:0000256" key="7">
    <source>
        <dbReference type="ARBA" id="ARBA00023027"/>
    </source>
</evidence>
<comment type="caution">
    <text evidence="12">The sequence shown here is derived from an EMBL/GenBank/DDBJ whole genome shotgun (WGS) entry which is preliminary data.</text>
</comment>
<feature type="binding site" evidence="8">
    <location>
        <position position="169"/>
    </location>
    <ligand>
        <name>deamido-NAD(+)</name>
        <dbReference type="ChEBI" id="CHEBI:58437"/>
        <note>ligand shared between two neighboring subunits</note>
    </ligand>
</feature>
<dbReference type="GO" id="GO:0046872">
    <property type="term" value="F:metal ion binding"/>
    <property type="evidence" value="ECO:0007669"/>
    <property type="project" value="UniProtKB-KW"/>
</dbReference>
<evidence type="ECO:0000256" key="2">
    <source>
        <dbReference type="ARBA" id="ARBA00022598"/>
    </source>
</evidence>
<comment type="catalytic activity">
    <reaction evidence="8 10">
        <text>deamido-NAD(+) + NH4(+) + ATP = AMP + diphosphate + NAD(+) + H(+)</text>
        <dbReference type="Rhea" id="RHEA:21188"/>
        <dbReference type="ChEBI" id="CHEBI:15378"/>
        <dbReference type="ChEBI" id="CHEBI:28938"/>
        <dbReference type="ChEBI" id="CHEBI:30616"/>
        <dbReference type="ChEBI" id="CHEBI:33019"/>
        <dbReference type="ChEBI" id="CHEBI:57540"/>
        <dbReference type="ChEBI" id="CHEBI:58437"/>
        <dbReference type="ChEBI" id="CHEBI:456215"/>
        <dbReference type="EC" id="6.3.1.5"/>
    </reaction>
</comment>
<feature type="binding site" evidence="8">
    <location>
        <begin position="42"/>
        <end position="49"/>
    </location>
    <ligand>
        <name>ATP</name>
        <dbReference type="ChEBI" id="CHEBI:30616"/>
    </ligand>
</feature>